<organism evidence="1 2">
    <name type="scientific">Pseudocercospora musae</name>
    <dbReference type="NCBI Taxonomy" id="113226"/>
    <lineage>
        <taxon>Eukaryota</taxon>
        <taxon>Fungi</taxon>
        <taxon>Dikarya</taxon>
        <taxon>Ascomycota</taxon>
        <taxon>Pezizomycotina</taxon>
        <taxon>Dothideomycetes</taxon>
        <taxon>Dothideomycetidae</taxon>
        <taxon>Mycosphaerellales</taxon>
        <taxon>Mycosphaerellaceae</taxon>
        <taxon>Pseudocercospora</taxon>
    </lineage>
</organism>
<reference evidence="1 2" key="1">
    <citation type="submission" date="2015-07" db="EMBL/GenBank/DDBJ databases">
        <title>Comparative genomics of the Sigatoka disease complex on banana suggests a link between parallel evolutionary changes in Pseudocercospora fijiensis and Pseudocercospora eumusae and increased virulence on the banana host.</title>
        <authorList>
            <person name="Chang T.-C."/>
            <person name="Salvucci A."/>
            <person name="Crous P.W."/>
            <person name="Stergiopoulos I."/>
        </authorList>
    </citation>
    <scope>NUCLEOTIDE SEQUENCE [LARGE SCALE GENOMIC DNA]</scope>
    <source>
        <strain evidence="1 2">CBS 116634</strain>
    </source>
</reference>
<protein>
    <submittedName>
        <fullName evidence="1">Uncharacterized protein</fullName>
    </submittedName>
</protein>
<name>A0A139I615_9PEZI</name>
<sequence>MSIDLRYDGEDWRYIEVELVCHNLSELLYPLIMIARDHSVVLGRKRTLNSWKATGVPSKVIERIRDENQHPTQLCMELKRDDRQNLQDFEKLEQDCDTRLEANES</sequence>
<dbReference type="Proteomes" id="UP000073492">
    <property type="component" value="Unassembled WGS sequence"/>
</dbReference>
<evidence type="ECO:0000313" key="1">
    <source>
        <dbReference type="EMBL" id="KXT10124.1"/>
    </source>
</evidence>
<accession>A0A139I615</accession>
<dbReference type="EMBL" id="LFZO01000284">
    <property type="protein sequence ID" value="KXT10124.1"/>
    <property type="molecule type" value="Genomic_DNA"/>
</dbReference>
<gene>
    <name evidence="1" type="ORF">AC579_512</name>
</gene>
<keyword evidence="2" id="KW-1185">Reference proteome</keyword>
<dbReference type="AlphaFoldDB" id="A0A139I615"/>
<comment type="caution">
    <text evidence="1">The sequence shown here is derived from an EMBL/GenBank/DDBJ whole genome shotgun (WGS) entry which is preliminary data.</text>
</comment>
<proteinExistence type="predicted"/>
<evidence type="ECO:0000313" key="2">
    <source>
        <dbReference type="Proteomes" id="UP000073492"/>
    </source>
</evidence>